<reference evidence="7" key="1">
    <citation type="journal article" date="2014" name="Front. Microbiol.">
        <title>High frequency of phylogenetically diverse reductive dehalogenase-homologous genes in deep subseafloor sedimentary metagenomes.</title>
        <authorList>
            <person name="Kawai M."/>
            <person name="Futagami T."/>
            <person name="Toyoda A."/>
            <person name="Takaki Y."/>
            <person name="Nishi S."/>
            <person name="Hori S."/>
            <person name="Arai W."/>
            <person name="Tsubouchi T."/>
            <person name="Morono Y."/>
            <person name="Uchiyama I."/>
            <person name="Ito T."/>
            <person name="Fujiyama A."/>
            <person name="Inagaki F."/>
            <person name="Takami H."/>
        </authorList>
    </citation>
    <scope>NUCLEOTIDE SEQUENCE</scope>
    <source>
        <strain evidence="7">Expedition CK06-06</strain>
    </source>
</reference>
<dbReference type="EMBL" id="BART01000073">
    <property type="protein sequence ID" value="GAG63419.1"/>
    <property type="molecule type" value="Genomic_DNA"/>
</dbReference>
<keyword evidence="5 6" id="KW-0472">Membrane</keyword>
<keyword evidence="2" id="KW-1003">Cell membrane</keyword>
<sequence>MLLLTFLFEAVLISLSGVLAPGPITAVTVEKGNKSPHAGALVAIGHGIVELPLIISIFYGFGYLLKLNYVKEVIAFVGGLFLLFMGISMFRSIKQIDVNSKKSTHLPIIDGILLSLGNPYFLIWWATVGATLIFRSISFGMLGFLFFMLFHWLCDFFWCYFLSILTSLFLSFLNQSAIFCAISGLSVALKISHSLHLSPQTAIIFLSYFISTSSYFLIL</sequence>
<evidence type="ECO:0000256" key="3">
    <source>
        <dbReference type="ARBA" id="ARBA00022692"/>
    </source>
</evidence>
<feature type="transmembrane region" description="Helical" evidence="6">
    <location>
        <begin position="105"/>
        <end position="126"/>
    </location>
</feature>
<dbReference type="Pfam" id="PF01810">
    <property type="entry name" value="LysE"/>
    <property type="match status" value="1"/>
</dbReference>
<evidence type="ECO:0000256" key="5">
    <source>
        <dbReference type="ARBA" id="ARBA00023136"/>
    </source>
</evidence>
<evidence type="ECO:0000256" key="1">
    <source>
        <dbReference type="ARBA" id="ARBA00004651"/>
    </source>
</evidence>
<protein>
    <recommendedName>
        <fullName evidence="8">Lysine transporter LysE</fullName>
    </recommendedName>
</protein>
<dbReference type="GO" id="GO:0005886">
    <property type="term" value="C:plasma membrane"/>
    <property type="evidence" value="ECO:0007669"/>
    <property type="project" value="UniProtKB-SubCell"/>
</dbReference>
<name>X0Z367_9ZZZZ</name>
<organism evidence="7">
    <name type="scientific">marine sediment metagenome</name>
    <dbReference type="NCBI Taxonomy" id="412755"/>
    <lineage>
        <taxon>unclassified sequences</taxon>
        <taxon>metagenomes</taxon>
        <taxon>ecological metagenomes</taxon>
    </lineage>
</organism>
<evidence type="ECO:0000256" key="2">
    <source>
        <dbReference type="ARBA" id="ARBA00022475"/>
    </source>
</evidence>
<feature type="transmembrane region" description="Helical" evidence="6">
    <location>
        <begin position="157"/>
        <end position="185"/>
    </location>
</feature>
<dbReference type="InterPro" id="IPR001123">
    <property type="entry name" value="LeuE-type"/>
</dbReference>
<keyword evidence="4 6" id="KW-1133">Transmembrane helix</keyword>
<proteinExistence type="predicted"/>
<evidence type="ECO:0000313" key="7">
    <source>
        <dbReference type="EMBL" id="GAG63419.1"/>
    </source>
</evidence>
<feature type="transmembrane region" description="Helical" evidence="6">
    <location>
        <begin position="132"/>
        <end position="150"/>
    </location>
</feature>
<dbReference type="GO" id="GO:0006865">
    <property type="term" value="P:amino acid transport"/>
    <property type="evidence" value="ECO:0007669"/>
    <property type="project" value="InterPro"/>
</dbReference>
<gene>
    <name evidence="7" type="ORF">S01H4_00515</name>
</gene>
<accession>X0Z367</accession>
<feature type="transmembrane region" description="Helical" evidence="6">
    <location>
        <begin position="6"/>
        <end position="29"/>
    </location>
</feature>
<evidence type="ECO:0000256" key="6">
    <source>
        <dbReference type="SAM" id="Phobius"/>
    </source>
</evidence>
<feature type="transmembrane region" description="Helical" evidence="6">
    <location>
        <begin position="41"/>
        <end position="61"/>
    </location>
</feature>
<evidence type="ECO:0008006" key="8">
    <source>
        <dbReference type="Google" id="ProtNLM"/>
    </source>
</evidence>
<keyword evidence="3 6" id="KW-0812">Transmembrane</keyword>
<dbReference type="AlphaFoldDB" id="X0Z367"/>
<comment type="subcellular location">
    <subcellularLocation>
        <location evidence="1">Cell membrane</location>
        <topology evidence="1">Multi-pass membrane protein</topology>
    </subcellularLocation>
</comment>
<evidence type="ECO:0000256" key="4">
    <source>
        <dbReference type="ARBA" id="ARBA00022989"/>
    </source>
</evidence>
<feature type="transmembrane region" description="Helical" evidence="6">
    <location>
        <begin position="73"/>
        <end position="93"/>
    </location>
</feature>
<comment type="caution">
    <text evidence="7">The sequence shown here is derived from an EMBL/GenBank/DDBJ whole genome shotgun (WGS) entry which is preliminary data.</text>
</comment>
<dbReference type="PANTHER" id="PTHR38825:SF1">
    <property type="entry name" value="TRANSPORTER, LYSE FAMILY"/>
    <property type="match status" value="1"/>
</dbReference>
<dbReference type="PANTHER" id="PTHR38825">
    <property type="entry name" value="LYSINE EXPORTER PROTEIN (LYSE/YGGA)"/>
    <property type="match status" value="1"/>
</dbReference>
<feature type="transmembrane region" description="Helical" evidence="6">
    <location>
        <begin position="197"/>
        <end position="218"/>
    </location>
</feature>